<dbReference type="HOGENOM" id="CLU_3214088_0_0_10"/>
<evidence type="ECO:0000256" key="1">
    <source>
        <dbReference type="SAM" id="MobiDB-lite"/>
    </source>
</evidence>
<evidence type="ECO:0000313" key="2">
    <source>
        <dbReference type="EMBL" id="ACE03522.1"/>
    </source>
</evidence>
<proteinExistence type="predicted"/>
<dbReference type="STRING" id="331678.Cphamn1_0561"/>
<name>B3EMP4_CHLPB</name>
<sequence>MDNEEYLHTLERNSLLVIKSDDIISSTDNPTGKEQSMFFNKNSA</sequence>
<dbReference type="AlphaFoldDB" id="B3EMP4"/>
<dbReference type="EMBL" id="CP001101">
    <property type="protein sequence ID" value="ACE03522.1"/>
    <property type="molecule type" value="Genomic_DNA"/>
</dbReference>
<reference evidence="2" key="1">
    <citation type="submission" date="2008-06" db="EMBL/GenBank/DDBJ databases">
        <title>Complete sequence of Chlorobium phaeobacteroides BS1.</title>
        <authorList>
            <consortium name="US DOE Joint Genome Institute"/>
            <person name="Lucas S."/>
            <person name="Copeland A."/>
            <person name="Lapidus A."/>
            <person name="Glavina del Rio T."/>
            <person name="Dalin E."/>
            <person name="Tice H."/>
            <person name="Bruce D."/>
            <person name="Goodwin L."/>
            <person name="Pitluck S."/>
            <person name="Schmutz J."/>
            <person name="Larimer F."/>
            <person name="Land M."/>
            <person name="Hauser L."/>
            <person name="Kyrpides N."/>
            <person name="Ovchinnikova G."/>
            <person name="Li T."/>
            <person name="Liu Z."/>
            <person name="Zhao F."/>
            <person name="Overmann J."/>
            <person name="Bryant D.A."/>
            <person name="Richardson P."/>
        </authorList>
    </citation>
    <scope>NUCLEOTIDE SEQUENCE [LARGE SCALE GENOMIC DNA]</scope>
    <source>
        <strain evidence="2">BS1</strain>
    </source>
</reference>
<dbReference type="KEGG" id="cpb:Cphamn1_0561"/>
<feature type="region of interest" description="Disordered" evidence="1">
    <location>
        <begin position="24"/>
        <end position="44"/>
    </location>
</feature>
<accession>B3EMP4</accession>
<gene>
    <name evidence="2" type="ordered locus">Cphamn1_0561</name>
</gene>
<protein>
    <submittedName>
        <fullName evidence="2">Uncharacterized protein</fullName>
    </submittedName>
</protein>
<organism evidence="2">
    <name type="scientific">Chlorobium phaeobacteroides (strain BS1)</name>
    <dbReference type="NCBI Taxonomy" id="331678"/>
    <lineage>
        <taxon>Bacteria</taxon>
        <taxon>Pseudomonadati</taxon>
        <taxon>Chlorobiota</taxon>
        <taxon>Chlorobiia</taxon>
        <taxon>Chlorobiales</taxon>
        <taxon>Chlorobiaceae</taxon>
        <taxon>Chlorobium/Pelodictyon group</taxon>
        <taxon>Chlorobium</taxon>
    </lineage>
</organism>